<gene>
    <name evidence="1" type="ORF">HY220_00355</name>
</gene>
<proteinExistence type="predicted"/>
<name>A0A9D6QRN8_9BACT</name>
<protein>
    <submittedName>
        <fullName evidence="1">Uncharacterized protein</fullName>
    </submittedName>
</protein>
<sequence length="178" mass="17938">MNKQTKDLLKMMTVAGVAVVLTAGISVLASSIGTSFSVDSALTVTGNSTLGANSSSTFTVNSVGTMANVTITNSTTTNATTTNVTSTGSALFTGNTTIGDAVSDVLTVTATTTHSAGFYVNTSGTSTIYATSQTAHRGGCIEMNDSEGNAYRIWIPNTITGGATTTGVALHVESGTCR</sequence>
<organism evidence="1 2">
    <name type="scientific">Candidatus Sungiibacteriota bacterium</name>
    <dbReference type="NCBI Taxonomy" id="2750080"/>
    <lineage>
        <taxon>Bacteria</taxon>
        <taxon>Candidatus Sungiibacteriota</taxon>
    </lineage>
</organism>
<comment type="caution">
    <text evidence="1">The sequence shown here is derived from an EMBL/GenBank/DDBJ whole genome shotgun (WGS) entry which is preliminary data.</text>
</comment>
<reference evidence="1" key="1">
    <citation type="submission" date="2020-07" db="EMBL/GenBank/DDBJ databases">
        <title>Huge and variable diversity of episymbiotic CPR bacteria and DPANN archaea in groundwater ecosystems.</title>
        <authorList>
            <person name="He C.Y."/>
            <person name="Keren R."/>
            <person name="Whittaker M."/>
            <person name="Farag I.F."/>
            <person name="Doudna J."/>
            <person name="Cate J.H.D."/>
            <person name="Banfield J.F."/>
        </authorList>
    </citation>
    <scope>NUCLEOTIDE SEQUENCE</scope>
    <source>
        <strain evidence="1">NC_groundwater_972_Pr1_S-0.2um_49_27</strain>
    </source>
</reference>
<dbReference type="Proteomes" id="UP000808388">
    <property type="component" value="Unassembled WGS sequence"/>
</dbReference>
<dbReference type="EMBL" id="JACQCQ010000002">
    <property type="protein sequence ID" value="MBI3627189.1"/>
    <property type="molecule type" value="Genomic_DNA"/>
</dbReference>
<evidence type="ECO:0000313" key="2">
    <source>
        <dbReference type="Proteomes" id="UP000808388"/>
    </source>
</evidence>
<accession>A0A9D6QRN8</accession>
<dbReference type="AlphaFoldDB" id="A0A9D6QRN8"/>
<evidence type="ECO:0000313" key="1">
    <source>
        <dbReference type="EMBL" id="MBI3627189.1"/>
    </source>
</evidence>